<evidence type="ECO:0000313" key="2">
    <source>
        <dbReference type="Proteomes" id="UP000245507"/>
    </source>
</evidence>
<gene>
    <name evidence="1" type="ORF">DJ010_11330</name>
</gene>
<keyword evidence="2" id="KW-1185">Reference proteome</keyword>
<organism evidence="1 2">
    <name type="scientific">Nocardioides silvaticus</name>
    <dbReference type="NCBI Taxonomy" id="2201891"/>
    <lineage>
        <taxon>Bacteria</taxon>
        <taxon>Bacillati</taxon>
        <taxon>Actinomycetota</taxon>
        <taxon>Actinomycetes</taxon>
        <taxon>Propionibacteriales</taxon>
        <taxon>Nocardioidaceae</taxon>
        <taxon>Nocardioides</taxon>
    </lineage>
</organism>
<proteinExistence type="predicted"/>
<dbReference type="AlphaFoldDB" id="A0A316TTY9"/>
<dbReference type="Proteomes" id="UP000245507">
    <property type="component" value="Unassembled WGS sequence"/>
</dbReference>
<comment type="caution">
    <text evidence="1">The sequence shown here is derived from an EMBL/GenBank/DDBJ whole genome shotgun (WGS) entry which is preliminary data.</text>
</comment>
<accession>A0A316TTY9</accession>
<evidence type="ECO:0000313" key="1">
    <source>
        <dbReference type="EMBL" id="PWN02966.1"/>
    </source>
</evidence>
<sequence>MAYERGDQFFSIELTVDGDLADHLNAVVNAGWRQQSFGRRHERTSSSRPLYDGTHEVRRETVEYRTYLFRRAE</sequence>
<name>A0A316TTY9_9ACTN</name>
<protein>
    <submittedName>
        <fullName evidence="1">Uncharacterized protein</fullName>
    </submittedName>
</protein>
<reference evidence="1 2" key="1">
    <citation type="submission" date="2018-05" db="EMBL/GenBank/DDBJ databases">
        <title>Nocardioides silvaticus genome.</title>
        <authorList>
            <person name="Li C."/>
            <person name="Wang G."/>
        </authorList>
    </citation>
    <scope>NUCLEOTIDE SEQUENCE [LARGE SCALE GENOMIC DNA]</scope>
    <source>
        <strain evidence="1 2">CCTCC AB 2018079</strain>
    </source>
</reference>
<dbReference type="EMBL" id="QGDD01000004">
    <property type="protein sequence ID" value="PWN02966.1"/>
    <property type="molecule type" value="Genomic_DNA"/>
</dbReference>